<dbReference type="RefSeq" id="XP_002296728.1">
    <property type="nucleotide sequence ID" value="XM_002296692.1"/>
</dbReference>
<comment type="similarity">
    <text evidence="1">Belongs to the syntaxin family.</text>
</comment>
<dbReference type="PANTHER" id="PTHR19957:SF38">
    <property type="entry name" value="LD27581P"/>
    <property type="match status" value="1"/>
</dbReference>
<dbReference type="SUPFAM" id="SSF47661">
    <property type="entry name" value="t-snare proteins"/>
    <property type="match status" value="1"/>
</dbReference>
<gene>
    <name evidence="4" type="ORF">THAPSDRAFT_10441</name>
</gene>
<organism evidence="4 5">
    <name type="scientific">Thalassiosira pseudonana</name>
    <name type="common">Marine diatom</name>
    <name type="synonym">Cyclotella nana</name>
    <dbReference type="NCBI Taxonomy" id="35128"/>
    <lineage>
        <taxon>Eukaryota</taxon>
        <taxon>Sar</taxon>
        <taxon>Stramenopiles</taxon>
        <taxon>Ochrophyta</taxon>
        <taxon>Bacillariophyta</taxon>
        <taxon>Coscinodiscophyceae</taxon>
        <taxon>Thalassiosirophycidae</taxon>
        <taxon>Thalassiosirales</taxon>
        <taxon>Thalassiosiraceae</taxon>
        <taxon>Thalassiosira</taxon>
    </lineage>
</organism>
<dbReference type="eggNOG" id="ENOG502S9KP">
    <property type="taxonomic scope" value="Eukaryota"/>
</dbReference>
<protein>
    <recommendedName>
        <fullName evidence="3">t-SNARE coiled-coil homology domain-containing protein</fullName>
    </recommendedName>
</protein>
<dbReference type="GO" id="GO:0000149">
    <property type="term" value="F:SNARE binding"/>
    <property type="evidence" value="ECO:0000318"/>
    <property type="project" value="GO_Central"/>
</dbReference>
<dbReference type="InParanoid" id="B8LCN4"/>
<name>B8LCN4_THAPS</name>
<dbReference type="InterPro" id="IPR010989">
    <property type="entry name" value="SNARE"/>
</dbReference>
<dbReference type="SMART" id="SM00397">
    <property type="entry name" value="t_SNARE"/>
    <property type="match status" value="1"/>
</dbReference>
<dbReference type="Proteomes" id="UP000001449">
    <property type="component" value="Chromosome 16"/>
</dbReference>
<dbReference type="GO" id="GO:0048278">
    <property type="term" value="P:vesicle docking"/>
    <property type="evidence" value="ECO:0000318"/>
    <property type="project" value="GO_Central"/>
</dbReference>
<dbReference type="PROSITE" id="PS50192">
    <property type="entry name" value="T_SNARE"/>
    <property type="match status" value="1"/>
</dbReference>
<dbReference type="InterPro" id="IPR000727">
    <property type="entry name" value="T_SNARE_dom"/>
</dbReference>
<evidence type="ECO:0000256" key="2">
    <source>
        <dbReference type="SAM" id="MobiDB-lite"/>
    </source>
</evidence>
<dbReference type="GO" id="GO:0031201">
    <property type="term" value="C:SNARE complex"/>
    <property type="evidence" value="ECO:0000318"/>
    <property type="project" value="GO_Central"/>
</dbReference>
<dbReference type="InterPro" id="IPR006011">
    <property type="entry name" value="Syntaxin_N"/>
</dbReference>
<dbReference type="AlphaFoldDB" id="B8LCN4"/>
<dbReference type="Pfam" id="PF14523">
    <property type="entry name" value="Syntaxin_2"/>
    <property type="match status" value="1"/>
</dbReference>
<dbReference type="EMBL" id="DS999417">
    <property type="protein sequence ID" value="EED86929.1"/>
    <property type="molecule type" value="Genomic_DNA"/>
</dbReference>
<dbReference type="Gene3D" id="1.20.58.70">
    <property type="match status" value="1"/>
</dbReference>
<evidence type="ECO:0000313" key="5">
    <source>
        <dbReference type="Proteomes" id="UP000001449"/>
    </source>
</evidence>
<dbReference type="PANTHER" id="PTHR19957">
    <property type="entry name" value="SYNTAXIN"/>
    <property type="match status" value="1"/>
</dbReference>
<evidence type="ECO:0000259" key="3">
    <source>
        <dbReference type="PROSITE" id="PS50192"/>
    </source>
</evidence>
<sequence length="414" mass="46314">MSFQDVGRGSSSRPQQNRRQQQQLQQPVGGSPARGGFSAAAAGGRGGQGGGCGSVAGSVGGLGGGGGGEGGYEQVSDSIVQYQMEVGAWMIQMISDLLRCSLCNTLGDSEDRSKLYEGHVEFELFHEELQYDEFVIAKLWGNPMNVFSIAYCWGKFFGCGFRAALPIALSSDLTLRTRICLHLTSQLSFFVLVIIVHTMDSQRNVALLEKMARSVGTKNDNSVLQTQYNLQLDVIRQLGTRIEKQLQSQESRLSTLPRTEAAQSRTTHVKLSRDYRLVEQQFKNVQLDVKKKRSLAEARQREIRIEEEEKERRRVNGGGEGSAGDEVMRRQMQIQEDRINEEIMREREAEIRNIHKGMHQVNEIYKDLAHLVDNQQEGVDQIETQMENTKENTASGLKHIEKANESQQSQCVVS</sequence>
<dbReference type="HOGENOM" id="CLU_664799_0_0_1"/>
<dbReference type="GO" id="GO:0005484">
    <property type="term" value="F:SNAP receptor activity"/>
    <property type="evidence" value="ECO:0000318"/>
    <property type="project" value="GO_Central"/>
</dbReference>
<dbReference type="STRING" id="35128.B8LCN4"/>
<feature type="compositionally biased region" description="Low complexity" evidence="2">
    <location>
        <begin position="7"/>
        <end position="42"/>
    </location>
</feature>
<reference evidence="4 5" key="2">
    <citation type="journal article" date="2008" name="Nature">
        <title>The Phaeodactylum genome reveals the evolutionary history of diatom genomes.</title>
        <authorList>
            <person name="Bowler C."/>
            <person name="Allen A.E."/>
            <person name="Badger J.H."/>
            <person name="Grimwood J."/>
            <person name="Jabbari K."/>
            <person name="Kuo A."/>
            <person name="Maheswari U."/>
            <person name="Martens C."/>
            <person name="Maumus F."/>
            <person name="Otillar R.P."/>
            <person name="Rayko E."/>
            <person name="Salamov A."/>
            <person name="Vandepoele K."/>
            <person name="Beszteri B."/>
            <person name="Gruber A."/>
            <person name="Heijde M."/>
            <person name="Katinka M."/>
            <person name="Mock T."/>
            <person name="Valentin K."/>
            <person name="Verret F."/>
            <person name="Berges J.A."/>
            <person name="Brownlee C."/>
            <person name="Cadoret J.P."/>
            <person name="Chiovitti A."/>
            <person name="Choi C.J."/>
            <person name="Coesel S."/>
            <person name="De Martino A."/>
            <person name="Detter J.C."/>
            <person name="Durkin C."/>
            <person name="Falciatore A."/>
            <person name="Fournet J."/>
            <person name="Haruta M."/>
            <person name="Huysman M.J."/>
            <person name="Jenkins B.D."/>
            <person name="Jiroutova K."/>
            <person name="Jorgensen R.E."/>
            <person name="Joubert Y."/>
            <person name="Kaplan A."/>
            <person name="Kroger N."/>
            <person name="Kroth P.G."/>
            <person name="La Roche J."/>
            <person name="Lindquist E."/>
            <person name="Lommer M."/>
            <person name="Martin-Jezequel V."/>
            <person name="Lopez P.J."/>
            <person name="Lucas S."/>
            <person name="Mangogna M."/>
            <person name="McGinnis K."/>
            <person name="Medlin L.K."/>
            <person name="Montsant A."/>
            <person name="Oudot-Le Secq M.P."/>
            <person name="Napoli C."/>
            <person name="Obornik M."/>
            <person name="Parker M.S."/>
            <person name="Petit J.L."/>
            <person name="Porcel B.M."/>
            <person name="Poulsen N."/>
            <person name="Robison M."/>
            <person name="Rychlewski L."/>
            <person name="Rynearson T.A."/>
            <person name="Schmutz J."/>
            <person name="Shapiro H."/>
            <person name="Siaut M."/>
            <person name="Stanley M."/>
            <person name="Sussman M.R."/>
            <person name="Taylor A.R."/>
            <person name="Vardi A."/>
            <person name="von Dassow P."/>
            <person name="Vyverman W."/>
            <person name="Willis A."/>
            <person name="Wyrwicz L.S."/>
            <person name="Rokhsar D.S."/>
            <person name="Weissenbach J."/>
            <person name="Armbrust E.V."/>
            <person name="Green B.R."/>
            <person name="Van de Peer Y."/>
            <person name="Grigoriev I.V."/>
        </authorList>
    </citation>
    <scope>NUCLEOTIDE SEQUENCE [LARGE SCALE GENOMIC DNA]</scope>
    <source>
        <strain evidence="4 5">CCMP1335</strain>
    </source>
</reference>
<dbReference type="GO" id="GO:0012505">
    <property type="term" value="C:endomembrane system"/>
    <property type="evidence" value="ECO:0000318"/>
    <property type="project" value="GO_Central"/>
</dbReference>
<dbReference type="GO" id="GO:0006906">
    <property type="term" value="P:vesicle fusion"/>
    <property type="evidence" value="ECO:0000318"/>
    <property type="project" value="GO_Central"/>
</dbReference>
<keyword evidence="5" id="KW-1185">Reference proteome</keyword>
<dbReference type="CDD" id="cd15840">
    <property type="entry name" value="SNARE_Qa"/>
    <property type="match status" value="1"/>
</dbReference>
<feature type="domain" description="T-SNARE coiled-coil homology" evidence="3">
    <location>
        <begin position="341"/>
        <end position="403"/>
    </location>
</feature>
<proteinExistence type="inferred from homology"/>
<feature type="region of interest" description="Disordered" evidence="2">
    <location>
        <begin position="1"/>
        <end position="42"/>
    </location>
</feature>
<dbReference type="InterPro" id="IPR045242">
    <property type="entry name" value="Syntaxin"/>
</dbReference>
<dbReference type="GO" id="GO:0006886">
    <property type="term" value="P:intracellular protein transport"/>
    <property type="evidence" value="ECO:0000318"/>
    <property type="project" value="GO_Central"/>
</dbReference>
<accession>B8LCN4</accession>
<dbReference type="KEGG" id="tps:THAPSDRAFT_10441"/>
<evidence type="ECO:0000313" key="4">
    <source>
        <dbReference type="EMBL" id="EED86929.1"/>
    </source>
</evidence>
<evidence type="ECO:0000256" key="1">
    <source>
        <dbReference type="ARBA" id="ARBA00009063"/>
    </source>
</evidence>
<dbReference type="GeneID" id="7450016"/>
<dbReference type="Gene3D" id="1.20.5.110">
    <property type="match status" value="1"/>
</dbReference>
<dbReference type="PaxDb" id="35128-Thaps10441"/>
<reference evidence="4 5" key="1">
    <citation type="journal article" date="2004" name="Science">
        <title>The genome of the diatom Thalassiosira pseudonana: ecology, evolution, and metabolism.</title>
        <authorList>
            <person name="Armbrust E.V."/>
            <person name="Berges J.A."/>
            <person name="Bowler C."/>
            <person name="Green B.R."/>
            <person name="Martinez D."/>
            <person name="Putnam N.H."/>
            <person name="Zhou S."/>
            <person name="Allen A.E."/>
            <person name="Apt K.E."/>
            <person name="Bechner M."/>
            <person name="Brzezinski M.A."/>
            <person name="Chaal B.K."/>
            <person name="Chiovitti A."/>
            <person name="Davis A.K."/>
            <person name="Demarest M.S."/>
            <person name="Detter J.C."/>
            <person name="Glavina T."/>
            <person name="Goodstein D."/>
            <person name="Hadi M.Z."/>
            <person name="Hellsten U."/>
            <person name="Hildebrand M."/>
            <person name="Jenkins B.D."/>
            <person name="Jurka J."/>
            <person name="Kapitonov V.V."/>
            <person name="Kroger N."/>
            <person name="Lau W.W."/>
            <person name="Lane T.W."/>
            <person name="Larimer F.W."/>
            <person name="Lippmeier J.C."/>
            <person name="Lucas S."/>
            <person name="Medina M."/>
            <person name="Montsant A."/>
            <person name="Obornik M."/>
            <person name="Parker M.S."/>
            <person name="Palenik B."/>
            <person name="Pazour G.J."/>
            <person name="Richardson P.M."/>
            <person name="Rynearson T.A."/>
            <person name="Saito M.A."/>
            <person name="Schwartz D.C."/>
            <person name="Thamatrakoln K."/>
            <person name="Valentin K."/>
            <person name="Vardi A."/>
            <person name="Wilkerson F.P."/>
            <person name="Rokhsar D.S."/>
        </authorList>
    </citation>
    <scope>NUCLEOTIDE SEQUENCE [LARGE SCALE GENOMIC DNA]</scope>
    <source>
        <strain evidence="4 5">CCMP1335</strain>
    </source>
</reference>